<organism evidence="5">
    <name type="scientific">Bathycoccus sp. RCC716 virus 1</name>
    <dbReference type="NCBI Taxonomy" id="2530038"/>
    <lineage>
        <taxon>Viruses</taxon>
        <taxon>Varidnaviria</taxon>
        <taxon>Bamfordvirae</taxon>
        <taxon>Nucleocytoviricota</taxon>
        <taxon>Megaviricetes</taxon>
        <taxon>Algavirales</taxon>
        <taxon>Phycodnaviridae</taxon>
        <taxon>Prasinovirus</taxon>
    </lineage>
</organism>
<sequence length="656" mass="74656">MGQQFLNVRSTKIKVGRHTNDTQADNSIILNASNVFIDVNTPNSTYISPIRLKTTNETTFIGYDRDTKEIIDTGIKTNLLDCSSPNVVSSNIIEFTNASRIDYIQSEISGFKNRIYKLENETYIDDFNKSIIDVKNRIIDYSPEITSIKNSISINESTINRNINDIRSIEKDNIQKIKSLENRFFKQITILPNIKSDILKNTCRITDLENKYINHTPEIQIIKSKLTNLNNSLNISANDIINIQDSNKNTDVKLLETIKRIDILDGNTPKIRDLEIKCENIPKSLDRTYQPRISALETKTINTNKDILKLNEKTCILENNLQRITKLEHDSNTTIDSLLNTTNRVTILENAKVLENYFKPRPRPLRKSHTPRGALLDLSFEDGDIITGSTRSNSLEILRTDSKSNGKILSINEHKKLVWVDTIKLKNITSENFYGNGSNINNLNVNNVNEGILTTKNGGTGISNYKPGDLLYADEYNNFKRLPILKNSFLTCTDKHIKWTKNIEEINSNIHINTSLLIKDNIEVNGIVKQKTKPIFSVSLLNKIASQRKTVSWDTIDLNITNSFIDNAFIAPVSGYYSFSLRMITNGCTLLNVELRKNNESIEKCNYFVHESSTEIPLSNSTILQLCKDDEISVYILSGQMANYKNEFCGYLIEPL</sequence>
<dbReference type="Gene3D" id="2.60.120.40">
    <property type="match status" value="1"/>
</dbReference>
<dbReference type="SUPFAM" id="SSF49842">
    <property type="entry name" value="TNF-like"/>
    <property type="match status" value="1"/>
</dbReference>
<dbReference type="Pfam" id="PF00386">
    <property type="entry name" value="C1q"/>
    <property type="match status" value="1"/>
</dbReference>
<dbReference type="SMART" id="SM00110">
    <property type="entry name" value="C1Q"/>
    <property type="match status" value="1"/>
</dbReference>
<comment type="subcellular location">
    <subcellularLocation>
        <location evidence="1">Secreted</location>
    </subcellularLocation>
</comment>
<proteinExistence type="predicted"/>
<dbReference type="GO" id="GO:0005576">
    <property type="term" value="C:extracellular region"/>
    <property type="evidence" value="ECO:0007669"/>
    <property type="project" value="UniProtKB-SubCell"/>
</dbReference>
<protein>
    <recommendedName>
        <fullName evidence="4">C1q domain-containing protein</fullName>
    </recommendedName>
</protein>
<dbReference type="PANTHER" id="PTHR22923">
    <property type="entry name" value="CEREBELLIN-RELATED"/>
    <property type="match status" value="1"/>
</dbReference>
<feature type="domain" description="C1q" evidence="4">
    <location>
        <begin position="527"/>
        <end position="656"/>
    </location>
</feature>
<evidence type="ECO:0000256" key="2">
    <source>
        <dbReference type="ARBA" id="ARBA00022525"/>
    </source>
</evidence>
<dbReference type="EMBL" id="MK522036">
    <property type="protein sequence ID" value="QOR60314.1"/>
    <property type="molecule type" value="Genomic_DNA"/>
</dbReference>
<evidence type="ECO:0000256" key="3">
    <source>
        <dbReference type="ARBA" id="ARBA00022729"/>
    </source>
</evidence>
<dbReference type="InterPro" id="IPR050822">
    <property type="entry name" value="Cerebellin_Synaptic_Org"/>
</dbReference>
<evidence type="ECO:0000256" key="1">
    <source>
        <dbReference type="ARBA" id="ARBA00004613"/>
    </source>
</evidence>
<dbReference type="InterPro" id="IPR001073">
    <property type="entry name" value="C1q_dom"/>
</dbReference>
<keyword evidence="2" id="KW-0964">Secreted</keyword>
<name>A0A7S6SWZ1_9PHYC</name>
<accession>A0A7S6SWZ1</accession>
<keyword evidence="3" id="KW-0732">Signal</keyword>
<evidence type="ECO:0000313" key="5">
    <source>
        <dbReference type="EMBL" id="QOR60314.1"/>
    </source>
</evidence>
<dbReference type="PANTHER" id="PTHR22923:SF116">
    <property type="entry name" value="C1Q DOMAIN-CONTAINING PROTEIN"/>
    <property type="match status" value="1"/>
</dbReference>
<dbReference type="InterPro" id="IPR008983">
    <property type="entry name" value="Tumour_necrosis_fac-like_dom"/>
</dbReference>
<reference evidence="5" key="1">
    <citation type="submission" date="2019-02" db="EMBL/GenBank/DDBJ databases">
        <authorList>
            <person name="Bachy C."/>
            <person name="Yung C.-M."/>
            <person name="Roux S."/>
            <person name="Sullivan M.B."/>
            <person name="Worden A.Z."/>
        </authorList>
    </citation>
    <scope>NUCLEOTIDE SEQUENCE</scope>
    <source>
        <strain evidence="5">BII-V1</strain>
    </source>
</reference>
<evidence type="ECO:0000259" key="4">
    <source>
        <dbReference type="SMART" id="SM00110"/>
    </source>
</evidence>